<evidence type="ECO:0000313" key="2">
    <source>
        <dbReference type="Proteomes" id="UP000639772"/>
    </source>
</evidence>
<name>A0A835PDH8_VANPL</name>
<dbReference type="Proteomes" id="UP000639772">
    <property type="component" value="Unassembled WGS sequence"/>
</dbReference>
<dbReference type="AlphaFoldDB" id="A0A835PDH8"/>
<protein>
    <submittedName>
        <fullName evidence="1">Uncharacterized protein</fullName>
    </submittedName>
</protein>
<reference evidence="1 2" key="1">
    <citation type="journal article" date="2020" name="Nat. Food">
        <title>A phased Vanilla planifolia genome enables genetic improvement of flavour and production.</title>
        <authorList>
            <person name="Hasing T."/>
            <person name="Tang H."/>
            <person name="Brym M."/>
            <person name="Khazi F."/>
            <person name="Huang T."/>
            <person name="Chambers A.H."/>
        </authorList>
    </citation>
    <scope>NUCLEOTIDE SEQUENCE [LARGE SCALE GENOMIC DNA]</scope>
    <source>
        <tissue evidence="1">Leaf</tissue>
    </source>
</reference>
<organism evidence="1 2">
    <name type="scientific">Vanilla planifolia</name>
    <name type="common">Vanilla</name>
    <dbReference type="NCBI Taxonomy" id="51239"/>
    <lineage>
        <taxon>Eukaryota</taxon>
        <taxon>Viridiplantae</taxon>
        <taxon>Streptophyta</taxon>
        <taxon>Embryophyta</taxon>
        <taxon>Tracheophyta</taxon>
        <taxon>Spermatophyta</taxon>
        <taxon>Magnoliopsida</taxon>
        <taxon>Liliopsida</taxon>
        <taxon>Asparagales</taxon>
        <taxon>Orchidaceae</taxon>
        <taxon>Vanilloideae</taxon>
        <taxon>Vanilleae</taxon>
        <taxon>Vanilla</taxon>
    </lineage>
</organism>
<evidence type="ECO:0000313" key="1">
    <source>
        <dbReference type="EMBL" id="KAG0451730.1"/>
    </source>
</evidence>
<comment type="caution">
    <text evidence="1">The sequence shown here is derived from an EMBL/GenBank/DDBJ whole genome shotgun (WGS) entry which is preliminary data.</text>
</comment>
<sequence length="84" mass="8996">MEDSYIFFASGFAPSVEEGESVEAVEGRRAVDSDFVVAGGVDCFLLGVNREMFLFDLLGVTEVGGFGGSYPAVEPGQKRIESNH</sequence>
<accession>A0A835PDH8</accession>
<gene>
    <name evidence="1" type="ORF">HPP92_026089</name>
</gene>
<dbReference type="EMBL" id="JADCNM010000050">
    <property type="protein sequence ID" value="KAG0451730.1"/>
    <property type="molecule type" value="Genomic_DNA"/>
</dbReference>
<proteinExistence type="predicted"/>